<gene>
    <name evidence="2" type="ORF">ASPCAL14462</name>
</gene>
<evidence type="ECO:0000313" key="3">
    <source>
        <dbReference type="Proteomes" id="UP000054771"/>
    </source>
</evidence>
<proteinExistence type="predicted"/>
<feature type="compositionally biased region" description="Pro residues" evidence="1">
    <location>
        <begin position="45"/>
        <end position="54"/>
    </location>
</feature>
<feature type="region of interest" description="Disordered" evidence="1">
    <location>
        <begin position="40"/>
        <end position="64"/>
    </location>
</feature>
<name>A0A0U5GMY4_ASPCI</name>
<dbReference type="EMBL" id="CDMC01000025">
    <property type="protein sequence ID" value="CEL11359.1"/>
    <property type="molecule type" value="Genomic_DNA"/>
</dbReference>
<evidence type="ECO:0000313" key="2">
    <source>
        <dbReference type="EMBL" id="CEL11359.1"/>
    </source>
</evidence>
<sequence length="112" mass="12164">MEDSSSTTLIFVLSAWHRPECYTKVLPPLEALDYKTALVSLPSVDPSPPPPPPQTGKEANPDSMFSGEVLAIRSSILSAISTNQKVILLCNHTAVSQEAKQSATRLRHPPKE</sequence>
<evidence type="ECO:0000256" key="1">
    <source>
        <dbReference type="SAM" id="MobiDB-lite"/>
    </source>
</evidence>
<dbReference type="AlphaFoldDB" id="A0A0U5GMY4"/>
<reference evidence="3" key="1">
    <citation type="journal article" date="2016" name="Genome Announc.">
        <title>Draft genome sequences of fungus Aspergillus calidoustus.</title>
        <authorList>
            <person name="Horn F."/>
            <person name="Linde J."/>
            <person name="Mattern D.J."/>
            <person name="Walther G."/>
            <person name="Guthke R."/>
            <person name="Scherlach K."/>
            <person name="Martin K."/>
            <person name="Brakhage A.A."/>
            <person name="Petzke L."/>
            <person name="Valiante V."/>
        </authorList>
    </citation>
    <scope>NUCLEOTIDE SEQUENCE [LARGE SCALE GENOMIC DNA]</scope>
    <source>
        <strain evidence="3">SF006504</strain>
    </source>
</reference>
<accession>A0A0U5GMY4</accession>
<organism evidence="2 3">
    <name type="scientific">Aspergillus calidoustus</name>
    <dbReference type="NCBI Taxonomy" id="454130"/>
    <lineage>
        <taxon>Eukaryota</taxon>
        <taxon>Fungi</taxon>
        <taxon>Dikarya</taxon>
        <taxon>Ascomycota</taxon>
        <taxon>Pezizomycotina</taxon>
        <taxon>Eurotiomycetes</taxon>
        <taxon>Eurotiomycetidae</taxon>
        <taxon>Eurotiales</taxon>
        <taxon>Aspergillaceae</taxon>
        <taxon>Aspergillus</taxon>
        <taxon>Aspergillus subgen. Nidulantes</taxon>
    </lineage>
</organism>
<keyword evidence="3" id="KW-1185">Reference proteome</keyword>
<dbReference type="Proteomes" id="UP000054771">
    <property type="component" value="Unassembled WGS sequence"/>
</dbReference>
<protein>
    <submittedName>
        <fullName evidence="2">Uncharacterized protein</fullName>
    </submittedName>
</protein>